<dbReference type="Pfam" id="PF00725">
    <property type="entry name" value="3HCDH"/>
    <property type="match status" value="1"/>
</dbReference>
<dbReference type="SUPFAM" id="SSF48179">
    <property type="entry name" value="6-phosphogluconate dehydrogenase C-terminal domain-like"/>
    <property type="match status" value="2"/>
</dbReference>
<dbReference type="AlphaFoldDB" id="A0A3D9H6L9"/>
<dbReference type="Proteomes" id="UP000256845">
    <property type="component" value="Unassembled WGS sequence"/>
</dbReference>
<dbReference type="PANTHER" id="PTHR48075:SF5">
    <property type="entry name" value="3-HYDROXYBUTYRYL-COA DEHYDROGENASE"/>
    <property type="match status" value="1"/>
</dbReference>
<dbReference type="GO" id="GO:0016616">
    <property type="term" value="F:oxidoreductase activity, acting on the CH-OH group of donors, NAD or NADP as acceptor"/>
    <property type="evidence" value="ECO:0007669"/>
    <property type="project" value="InterPro"/>
</dbReference>
<name>A0A3D9H6L9_9PROT</name>
<dbReference type="InterPro" id="IPR006176">
    <property type="entry name" value="3-OHacyl-CoA_DH_NAD-bd"/>
</dbReference>
<dbReference type="Gene3D" id="1.10.1040.10">
    <property type="entry name" value="N-(1-d-carboxylethyl)-l-norvaline Dehydrogenase, domain 2"/>
    <property type="match status" value="2"/>
</dbReference>
<accession>A0A3D9H6L9</accession>
<feature type="domain" description="3-hydroxyacyl-CoA dehydrogenase NAD binding" evidence="4">
    <location>
        <begin position="6"/>
        <end position="183"/>
    </location>
</feature>
<dbReference type="InterPro" id="IPR022694">
    <property type="entry name" value="3-OHacyl-CoA_DH"/>
</dbReference>
<dbReference type="InterPro" id="IPR036291">
    <property type="entry name" value="NAD(P)-bd_dom_sf"/>
</dbReference>
<dbReference type="FunFam" id="3.40.50.720:FF:000009">
    <property type="entry name" value="Fatty oxidation complex, alpha subunit"/>
    <property type="match status" value="1"/>
</dbReference>
<evidence type="ECO:0000256" key="2">
    <source>
        <dbReference type="PIRSR" id="PIRSR000105-1"/>
    </source>
</evidence>
<evidence type="ECO:0000313" key="6">
    <source>
        <dbReference type="Proteomes" id="UP000256845"/>
    </source>
</evidence>
<gene>
    <name evidence="5" type="ORF">DFP90_11292</name>
</gene>
<reference evidence="5 6" key="1">
    <citation type="submission" date="2018-07" db="EMBL/GenBank/DDBJ databases">
        <title>Genomic Encyclopedia of Type Strains, Phase III (KMG-III): the genomes of soil and plant-associated and newly described type strains.</title>
        <authorList>
            <person name="Whitman W."/>
        </authorList>
    </citation>
    <scope>NUCLEOTIDE SEQUENCE [LARGE SCALE GENOMIC DNA]</scope>
    <source>
        <strain evidence="5 6">CECT 8488</strain>
    </source>
</reference>
<comment type="caution">
    <text evidence="5">The sequence shown here is derived from an EMBL/GenBank/DDBJ whole genome shotgun (WGS) entry which is preliminary data.</text>
</comment>
<evidence type="ECO:0000259" key="3">
    <source>
        <dbReference type="Pfam" id="PF00725"/>
    </source>
</evidence>
<feature type="site" description="Important for catalytic activity" evidence="2">
    <location>
        <position position="140"/>
    </location>
</feature>
<organism evidence="5 6">
    <name type="scientific">Aestuariispira insulae</name>
    <dbReference type="NCBI Taxonomy" id="1461337"/>
    <lineage>
        <taxon>Bacteria</taxon>
        <taxon>Pseudomonadati</taxon>
        <taxon>Pseudomonadota</taxon>
        <taxon>Alphaproteobacteria</taxon>
        <taxon>Rhodospirillales</taxon>
        <taxon>Kiloniellaceae</taxon>
        <taxon>Aestuariispira</taxon>
    </lineage>
</organism>
<dbReference type="Gene3D" id="3.40.50.720">
    <property type="entry name" value="NAD(P)-binding Rossmann-like Domain"/>
    <property type="match status" value="1"/>
</dbReference>
<evidence type="ECO:0000256" key="1">
    <source>
        <dbReference type="ARBA" id="ARBA00023002"/>
    </source>
</evidence>
<keyword evidence="1" id="KW-0560">Oxidoreductase</keyword>
<dbReference type="SUPFAM" id="SSF51735">
    <property type="entry name" value="NAD(P)-binding Rossmann-fold domains"/>
    <property type="match status" value="1"/>
</dbReference>
<evidence type="ECO:0000313" key="5">
    <source>
        <dbReference type="EMBL" id="RED45099.1"/>
    </source>
</evidence>
<dbReference type="RefSeq" id="WP_115938661.1">
    <property type="nucleotide sequence ID" value="NZ_QRDW01000012.1"/>
</dbReference>
<proteinExistence type="predicted"/>
<dbReference type="InterPro" id="IPR006108">
    <property type="entry name" value="3HC_DH_C"/>
</dbReference>
<dbReference type="GO" id="GO:0006631">
    <property type="term" value="P:fatty acid metabolic process"/>
    <property type="evidence" value="ECO:0007669"/>
    <property type="project" value="InterPro"/>
</dbReference>
<dbReference type="EMBL" id="QRDW01000012">
    <property type="protein sequence ID" value="RED45099.1"/>
    <property type="molecule type" value="Genomic_DNA"/>
</dbReference>
<dbReference type="InterPro" id="IPR013328">
    <property type="entry name" value="6PGD_dom2"/>
</dbReference>
<dbReference type="PANTHER" id="PTHR48075">
    <property type="entry name" value="3-HYDROXYACYL-COA DEHYDROGENASE FAMILY PROTEIN"/>
    <property type="match status" value="1"/>
</dbReference>
<protein>
    <submittedName>
        <fullName evidence="5">3-hydroxyacyl-CoA dehydrogenase</fullName>
    </submittedName>
</protein>
<keyword evidence="6" id="KW-1185">Reference proteome</keyword>
<dbReference type="OrthoDB" id="9803287at2"/>
<dbReference type="InterPro" id="IPR008927">
    <property type="entry name" value="6-PGluconate_DH-like_C_sf"/>
</dbReference>
<dbReference type="GO" id="GO:0070403">
    <property type="term" value="F:NAD+ binding"/>
    <property type="evidence" value="ECO:0007669"/>
    <property type="project" value="InterPro"/>
</dbReference>
<feature type="domain" description="3-hydroxyacyl-CoA dehydrogenase C-terminal" evidence="3">
    <location>
        <begin position="186"/>
        <end position="247"/>
    </location>
</feature>
<dbReference type="Pfam" id="PF02737">
    <property type="entry name" value="3HCDH_N"/>
    <property type="match status" value="1"/>
</dbReference>
<evidence type="ECO:0000259" key="4">
    <source>
        <dbReference type="Pfam" id="PF02737"/>
    </source>
</evidence>
<dbReference type="PIRSF" id="PIRSF000105">
    <property type="entry name" value="HCDH"/>
    <property type="match status" value="1"/>
</dbReference>
<sequence length="365" mass="39020">MTFKRVGIVGAGTMGSGIATSLAQQGVEVYLVDTTEESVDRGLAAASKFYARAVEKAKMSEADADAANARLSGSTDLAAVADCDLVIEAIFEEFDVKAEFFGRLNAVVSADAVIATNTSALRVSDLAETVDNPSRFLGLHYFNPAAINPIVEVVRGDKTDPAIFDQAMEFCRNTAKKPIACKDSFGFAINRFFVPYGNEAVRLLDEGLGTAAQIDRVAQECMDVAAGPFVVMNLVKPKIMFHAQRNLGPHGEFYGISKTLSERGDSDYTFEIEEDATGNAANDAVIADRLRAATFFPVLQSIDEDVASAADIDMGASLALRFGKAPCALMDELGQTEVERILRPLTEKYGHAMPASLAKVGSLCS</sequence>